<evidence type="ECO:0000259" key="1">
    <source>
        <dbReference type="PROSITE" id="PS51886"/>
    </source>
</evidence>
<dbReference type="OrthoDB" id="289228at2759"/>
<name>A0A7J0EJU4_9ERIC</name>
<dbReference type="SMART" id="SM00584">
    <property type="entry name" value="TLDc"/>
    <property type="match status" value="1"/>
</dbReference>
<proteinExistence type="predicted"/>
<reference evidence="2 3" key="1">
    <citation type="submission" date="2019-07" db="EMBL/GenBank/DDBJ databases">
        <title>De Novo Assembly of kiwifruit Actinidia rufa.</title>
        <authorList>
            <person name="Sugita-Konishi S."/>
            <person name="Sato K."/>
            <person name="Mori E."/>
            <person name="Abe Y."/>
            <person name="Kisaki G."/>
            <person name="Hamano K."/>
            <person name="Suezawa K."/>
            <person name="Otani M."/>
            <person name="Fukuda T."/>
            <person name="Manabe T."/>
            <person name="Gomi K."/>
            <person name="Tabuchi M."/>
            <person name="Akimitsu K."/>
            <person name="Kataoka I."/>
        </authorList>
    </citation>
    <scope>NUCLEOTIDE SEQUENCE [LARGE SCALE GENOMIC DNA]</scope>
    <source>
        <strain evidence="3">cv. Fuchu</strain>
    </source>
</reference>
<gene>
    <name evidence="2" type="ORF">Acr_04g0009570</name>
</gene>
<sequence>MGASSSTEQVPAEQRKAESLTASTGALPMLQKAFSVLADPQTNTIPLHSLQQCFGLVFENPTCEGTTIPPNFQELLSHLGSSIVDLFFMTEKGGVSWIEFLRGYVKCCGRMSASTSFNGLFRILAMALAKAGLPEKLQFESDDDGGKMSGFLMPVDVLMLLWMCYIMSWNYKNLESFGGKDHGLPDLSHLVFSAVLSCAEAGVELNPWDCDILSMDVQLPAAKIHLWALKTVPTLTDCLSGYVHGKLEKSFTSENKLDPSCSAAHDLSPIVECNTSLLNQGRAWAISLTLGSTLSGEITKASFPSYGDGTKDSILYRSSLHGKGLNRFWSNVEGYNGPMLILIAASSGDVHNDNGNVRRWILGALTHQAFENRDMFYGSSGSLYAISPVLNVFLPSGKEKNFVYSHLHPTGRVYDPHPKPVWDLHLEDPLGMREYLLMKILPKLLFAIMQLTKLINLDLFSPISYMEAFMYTCIRMYIYGEKVIHWIHDTNVKKKKSGRGGMGGFLPVEALILDVEVWGLGGRTTKEMQTSYKKREELFTDQRRKVDLKTFSNWEDSPEKMMMDMVSDPNRVQREDR</sequence>
<feature type="domain" description="TLDc" evidence="1">
    <location>
        <begin position="288"/>
        <end position="521"/>
    </location>
</feature>
<dbReference type="PROSITE" id="PS51886">
    <property type="entry name" value="TLDC"/>
    <property type="match status" value="1"/>
</dbReference>
<evidence type="ECO:0000313" key="3">
    <source>
        <dbReference type="Proteomes" id="UP000585474"/>
    </source>
</evidence>
<protein>
    <submittedName>
        <fullName evidence="2">TLD-domain containing nucleolar protein</fullName>
    </submittedName>
</protein>
<comment type="caution">
    <text evidence="2">The sequence shown here is derived from an EMBL/GenBank/DDBJ whole genome shotgun (WGS) entry which is preliminary data.</text>
</comment>
<dbReference type="Pfam" id="PF07534">
    <property type="entry name" value="TLD"/>
    <property type="match status" value="1"/>
</dbReference>
<dbReference type="EMBL" id="BJWL01000004">
    <property type="protein sequence ID" value="GFY86219.1"/>
    <property type="molecule type" value="Genomic_DNA"/>
</dbReference>
<accession>A0A7J0EJU4</accession>
<organism evidence="2 3">
    <name type="scientific">Actinidia rufa</name>
    <dbReference type="NCBI Taxonomy" id="165716"/>
    <lineage>
        <taxon>Eukaryota</taxon>
        <taxon>Viridiplantae</taxon>
        <taxon>Streptophyta</taxon>
        <taxon>Embryophyta</taxon>
        <taxon>Tracheophyta</taxon>
        <taxon>Spermatophyta</taxon>
        <taxon>Magnoliopsida</taxon>
        <taxon>eudicotyledons</taxon>
        <taxon>Gunneridae</taxon>
        <taxon>Pentapetalae</taxon>
        <taxon>asterids</taxon>
        <taxon>Ericales</taxon>
        <taxon>Actinidiaceae</taxon>
        <taxon>Actinidia</taxon>
    </lineage>
</organism>
<dbReference type="InterPro" id="IPR006571">
    <property type="entry name" value="TLDc_dom"/>
</dbReference>
<dbReference type="AlphaFoldDB" id="A0A7J0EJU4"/>
<dbReference type="Proteomes" id="UP000585474">
    <property type="component" value="Unassembled WGS sequence"/>
</dbReference>
<evidence type="ECO:0000313" key="2">
    <source>
        <dbReference type="EMBL" id="GFY86219.1"/>
    </source>
</evidence>
<keyword evidence="3" id="KW-1185">Reference proteome</keyword>